<comment type="similarity">
    <text evidence="1">Belongs to the CapA family.</text>
</comment>
<evidence type="ECO:0000259" key="3">
    <source>
        <dbReference type="SMART" id="SM00854"/>
    </source>
</evidence>
<dbReference type="InterPro" id="IPR052169">
    <property type="entry name" value="CW_Biosynth-Accessory"/>
</dbReference>
<dbReference type="SUPFAM" id="SSF56300">
    <property type="entry name" value="Metallo-dependent phosphatases"/>
    <property type="match status" value="1"/>
</dbReference>
<name>A0A318SHF2_9BURK</name>
<feature type="chain" id="PRO_5016389491" evidence="2">
    <location>
        <begin position="34"/>
        <end position="348"/>
    </location>
</feature>
<feature type="domain" description="Capsule synthesis protein CapA" evidence="3">
    <location>
        <begin position="50"/>
        <end position="285"/>
    </location>
</feature>
<keyword evidence="5" id="KW-1185">Reference proteome</keyword>
<accession>A0A318SHF2</accession>
<protein>
    <submittedName>
        <fullName evidence="4">Poly-gamma-glutamate synthesis protein (Capsule biosynthesis protein)</fullName>
    </submittedName>
</protein>
<dbReference type="InterPro" id="IPR019079">
    <property type="entry name" value="Capsule_synth_CapA"/>
</dbReference>
<reference evidence="4 5" key="1">
    <citation type="submission" date="2018-06" db="EMBL/GenBank/DDBJ databases">
        <title>Genomic Encyclopedia of Type Strains, Phase III (KMG-III): the genomes of soil and plant-associated and newly described type strains.</title>
        <authorList>
            <person name="Whitman W."/>
        </authorList>
    </citation>
    <scope>NUCLEOTIDE SEQUENCE [LARGE SCALE GENOMIC DNA]</scope>
    <source>
        <strain evidence="4 5">CECT 7646</strain>
    </source>
</reference>
<evidence type="ECO:0000256" key="2">
    <source>
        <dbReference type="SAM" id="SignalP"/>
    </source>
</evidence>
<proteinExistence type="inferred from homology"/>
<evidence type="ECO:0000313" key="5">
    <source>
        <dbReference type="Proteomes" id="UP000247540"/>
    </source>
</evidence>
<dbReference type="InterPro" id="IPR006311">
    <property type="entry name" value="TAT_signal"/>
</dbReference>
<dbReference type="SMART" id="SM00854">
    <property type="entry name" value="PGA_cap"/>
    <property type="match status" value="1"/>
</dbReference>
<dbReference type="Pfam" id="PF09587">
    <property type="entry name" value="PGA_cap"/>
    <property type="match status" value="1"/>
</dbReference>
<dbReference type="AlphaFoldDB" id="A0A318SHF2"/>
<keyword evidence="2" id="KW-0732">Signal</keyword>
<dbReference type="PANTHER" id="PTHR33393">
    <property type="entry name" value="POLYGLUTAMINE SYNTHESIS ACCESSORY PROTEIN RV0574C-RELATED"/>
    <property type="match status" value="1"/>
</dbReference>
<dbReference type="InterPro" id="IPR029052">
    <property type="entry name" value="Metallo-depent_PP-like"/>
</dbReference>
<dbReference type="RefSeq" id="WP_233504353.1">
    <property type="nucleotide sequence ID" value="NZ_JAMOFZ010000010.1"/>
</dbReference>
<dbReference type="PANTHER" id="PTHR33393:SF13">
    <property type="entry name" value="PGA BIOSYNTHESIS PROTEIN CAPA"/>
    <property type="match status" value="1"/>
</dbReference>
<evidence type="ECO:0000256" key="1">
    <source>
        <dbReference type="ARBA" id="ARBA00005662"/>
    </source>
</evidence>
<dbReference type="PROSITE" id="PS51318">
    <property type="entry name" value="TAT"/>
    <property type="match status" value="1"/>
</dbReference>
<dbReference type="Proteomes" id="UP000247540">
    <property type="component" value="Unassembled WGS sequence"/>
</dbReference>
<feature type="signal peptide" evidence="2">
    <location>
        <begin position="1"/>
        <end position="33"/>
    </location>
</feature>
<dbReference type="EMBL" id="QJTC01000010">
    <property type="protein sequence ID" value="PYE78055.1"/>
    <property type="molecule type" value="Genomic_DNA"/>
</dbReference>
<sequence length="348" mass="37473">MTWSLSVSRRRMLQAGAAGVVQVGVAWAGAAQASGPAAAPAASNGDATVSLVFAGDIVLDGRPGRAIARGRDPFAATAHLLRADIRLANLECVVATQGSAAYKIYNFRAHPRTLAVLRRHVDAVSIANNHSGDFGRAAFTEMLALLDRSGIGRFGGGRDLREAHAPLVVERKGLRIALLGYNEFMPRSFEAEARAPGIAWSEDEQVEDDIRAARTVHRADLVIPVMHWGWENDRVATARQRDLAQRMVAAGADAVIGGHPHVTQEAEVRRGVPVVYSVGNFMIDALDNPAQTRGWVLRLELDRRGVRSLRTDPVRLDRDGVPHPVRDAATPCWQRGDGAVSTCNATGN</sequence>
<gene>
    <name evidence="4" type="ORF">DFQ15_11085</name>
</gene>
<evidence type="ECO:0000313" key="4">
    <source>
        <dbReference type="EMBL" id="PYE78055.1"/>
    </source>
</evidence>
<organism evidence="4 5">
    <name type="scientific">Xylophilus ampelinus</name>
    <dbReference type="NCBI Taxonomy" id="54067"/>
    <lineage>
        <taxon>Bacteria</taxon>
        <taxon>Pseudomonadati</taxon>
        <taxon>Pseudomonadota</taxon>
        <taxon>Betaproteobacteria</taxon>
        <taxon>Burkholderiales</taxon>
        <taxon>Xylophilus</taxon>
    </lineage>
</organism>
<dbReference type="Gene3D" id="3.60.21.10">
    <property type="match status" value="1"/>
</dbReference>
<comment type="caution">
    <text evidence="4">The sequence shown here is derived from an EMBL/GenBank/DDBJ whole genome shotgun (WGS) entry which is preliminary data.</text>
</comment>
<dbReference type="CDD" id="cd07381">
    <property type="entry name" value="MPP_CapA"/>
    <property type="match status" value="1"/>
</dbReference>